<evidence type="ECO:0000313" key="3">
    <source>
        <dbReference type="Proteomes" id="UP001054945"/>
    </source>
</evidence>
<feature type="region of interest" description="Disordered" evidence="1">
    <location>
        <begin position="27"/>
        <end position="46"/>
    </location>
</feature>
<dbReference type="AlphaFoldDB" id="A0AAV4Y0Y7"/>
<name>A0AAV4Y0Y7_CAEEX</name>
<dbReference type="Proteomes" id="UP001054945">
    <property type="component" value="Unassembled WGS sequence"/>
</dbReference>
<proteinExistence type="predicted"/>
<accession>A0AAV4Y0Y7</accession>
<reference evidence="2 3" key="1">
    <citation type="submission" date="2021-06" db="EMBL/GenBank/DDBJ databases">
        <title>Caerostris extrusa draft genome.</title>
        <authorList>
            <person name="Kono N."/>
            <person name="Arakawa K."/>
        </authorList>
    </citation>
    <scope>NUCLEOTIDE SEQUENCE [LARGE SCALE GENOMIC DNA]</scope>
</reference>
<protein>
    <submittedName>
        <fullName evidence="2">Uncharacterized protein</fullName>
    </submittedName>
</protein>
<gene>
    <name evidence="2" type="ORF">CEXT_269681</name>
</gene>
<comment type="caution">
    <text evidence="2">The sequence shown here is derived from an EMBL/GenBank/DDBJ whole genome shotgun (WGS) entry which is preliminary data.</text>
</comment>
<evidence type="ECO:0000313" key="2">
    <source>
        <dbReference type="EMBL" id="GIY99630.1"/>
    </source>
</evidence>
<keyword evidence="3" id="KW-1185">Reference proteome</keyword>
<sequence length="104" mass="11639">MFCYGKPRPVIHNSQLCLENIFSLAQHKPSPNSDSPRHPQTINDFFPPSPTKGWEGSILHIGKPLSSANSLYKEHQVLAMGFKCATIQRAFSVIGRFAVGLWIF</sequence>
<organism evidence="2 3">
    <name type="scientific">Caerostris extrusa</name>
    <name type="common">Bark spider</name>
    <name type="synonym">Caerostris bankana</name>
    <dbReference type="NCBI Taxonomy" id="172846"/>
    <lineage>
        <taxon>Eukaryota</taxon>
        <taxon>Metazoa</taxon>
        <taxon>Ecdysozoa</taxon>
        <taxon>Arthropoda</taxon>
        <taxon>Chelicerata</taxon>
        <taxon>Arachnida</taxon>
        <taxon>Araneae</taxon>
        <taxon>Araneomorphae</taxon>
        <taxon>Entelegynae</taxon>
        <taxon>Araneoidea</taxon>
        <taxon>Araneidae</taxon>
        <taxon>Caerostris</taxon>
    </lineage>
</organism>
<feature type="compositionally biased region" description="Polar residues" evidence="1">
    <location>
        <begin position="29"/>
        <end position="43"/>
    </location>
</feature>
<dbReference type="EMBL" id="BPLR01018443">
    <property type="protein sequence ID" value="GIY99630.1"/>
    <property type="molecule type" value="Genomic_DNA"/>
</dbReference>
<evidence type="ECO:0000256" key="1">
    <source>
        <dbReference type="SAM" id="MobiDB-lite"/>
    </source>
</evidence>